<dbReference type="PROSITE" id="PS00845">
    <property type="entry name" value="CAP_GLY_1"/>
    <property type="match status" value="1"/>
</dbReference>
<dbReference type="FunFam" id="3.80.10.10:FF:001017">
    <property type="entry name" value="Tubulin-specific chaperone E"/>
    <property type="match status" value="1"/>
</dbReference>
<name>A0A8J9ZX14_BRALA</name>
<dbReference type="Gene3D" id="3.10.20.90">
    <property type="entry name" value="Phosphatidylinositol 3-kinase Catalytic Subunit, Chain A, domain 1"/>
    <property type="match status" value="1"/>
</dbReference>
<keyword evidence="5" id="KW-0433">Leucine-rich repeat</keyword>
<dbReference type="InterPro" id="IPR029071">
    <property type="entry name" value="Ubiquitin-like_domsf"/>
</dbReference>
<dbReference type="CDD" id="cd17044">
    <property type="entry name" value="Ubl_TBCE"/>
    <property type="match status" value="1"/>
</dbReference>
<dbReference type="Pfam" id="PF01302">
    <property type="entry name" value="CAP_GLY"/>
    <property type="match status" value="1"/>
</dbReference>
<dbReference type="SUPFAM" id="SSF52058">
    <property type="entry name" value="L domain-like"/>
    <property type="match status" value="1"/>
</dbReference>
<dbReference type="InterPro" id="IPR000938">
    <property type="entry name" value="CAP-Gly_domain"/>
</dbReference>
<accession>A0A8J9ZX14</accession>
<dbReference type="OrthoDB" id="5273213at2759"/>
<comment type="similarity">
    <text evidence="2">Belongs to the TBCE family.</text>
</comment>
<evidence type="ECO:0000256" key="2">
    <source>
        <dbReference type="ARBA" id="ARBA00006286"/>
    </source>
</evidence>
<evidence type="ECO:0000256" key="7">
    <source>
        <dbReference type="ARBA" id="ARBA00023186"/>
    </source>
</evidence>
<dbReference type="InterPro" id="IPR000626">
    <property type="entry name" value="Ubiquitin-like_dom"/>
</dbReference>
<dbReference type="Pfam" id="PF14560">
    <property type="entry name" value="Ubiquitin_2"/>
    <property type="match status" value="1"/>
</dbReference>
<dbReference type="InterPro" id="IPR044079">
    <property type="entry name" value="Ubl_TBCE"/>
</dbReference>
<evidence type="ECO:0000256" key="6">
    <source>
        <dbReference type="ARBA" id="ARBA00022737"/>
    </source>
</evidence>
<keyword evidence="4" id="KW-0963">Cytoplasm</keyword>
<dbReference type="SUPFAM" id="SSF54236">
    <property type="entry name" value="Ubiquitin-like"/>
    <property type="match status" value="1"/>
</dbReference>
<dbReference type="SUPFAM" id="SSF74924">
    <property type="entry name" value="Cap-Gly domain"/>
    <property type="match status" value="1"/>
</dbReference>
<evidence type="ECO:0000256" key="11">
    <source>
        <dbReference type="ARBA" id="ARBA00058684"/>
    </source>
</evidence>
<dbReference type="InterPro" id="IPR032675">
    <property type="entry name" value="LRR_dom_sf"/>
</dbReference>
<evidence type="ECO:0000256" key="1">
    <source>
        <dbReference type="ARBA" id="ARBA00004245"/>
    </source>
</evidence>
<dbReference type="Proteomes" id="UP000838412">
    <property type="component" value="Chromosome 4"/>
</dbReference>
<reference evidence="13" key="1">
    <citation type="submission" date="2022-01" db="EMBL/GenBank/DDBJ databases">
        <authorList>
            <person name="Braso-Vives M."/>
        </authorList>
    </citation>
    <scope>NUCLEOTIDE SEQUENCE</scope>
</reference>
<evidence type="ECO:0000256" key="9">
    <source>
        <dbReference type="ARBA" id="ARBA00026055"/>
    </source>
</evidence>
<keyword evidence="8" id="KW-0206">Cytoskeleton</keyword>
<evidence type="ECO:0000256" key="4">
    <source>
        <dbReference type="ARBA" id="ARBA00022490"/>
    </source>
</evidence>
<comment type="subcellular location">
    <subcellularLocation>
        <location evidence="1">Cytoplasm</location>
        <location evidence="1">Cytoskeleton</location>
    </subcellularLocation>
</comment>
<dbReference type="GO" id="GO:0005856">
    <property type="term" value="C:cytoskeleton"/>
    <property type="evidence" value="ECO:0007669"/>
    <property type="project" value="UniProtKB-SubCell"/>
</dbReference>
<comment type="function">
    <text evidence="11">Tubulin-folding protein; involved in the second step of the tubulin folding pathway.</text>
</comment>
<organism evidence="13 14">
    <name type="scientific">Branchiostoma lanceolatum</name>
    <name type="common">Common lancelet</name>
    <name type="synonym">Amphioxus lanceolatum</name>
    <dbReference type="NCBI Taxonomy" id="7740"/>
    <lineage>
        <taxon>Eukaryota</taxon>
        <taxon>Metazoa</taxon>
        <taxon>Chordata</taxon>
        <taxon>Cephalochordata</taxon>
        <taxon>Leptocardii</taxon>
        <taxon>Amphioxiformes</taxon>
        <taxon>Branchiostomatidae</taxon>
        <taxon>Branchiostoma</taxon>
    </lineage>
</organism>
<keyword evidence="14" id="KW-1185">Reference proteome</keyword>
<dbReference type="Gene3D" id="2.30.30.190">
    <property type="entry name" value="CAP Gly-rich-like domain"/>
    <property type="match status" value="1"/>
</dbReference>
<dbReference type="PROSITE" id="PS50245">
    <property type="entry name" value="CAP_GLY_2"/>
    <property type="match status" value="1"/>
</dbReference>
<sequence length="533" mass="60136">MADITVGSRIICEGNYGTVRYLGEVPPTKGQWFGVEWDDPSRGKHDGAHEGVRYFHCRHPTGGSFVRAKKVDPERQTCYEALKDKYGLASDGDTGVNEEDLYVIGRSAKKVMVEMVGAEKVSKQQSHEKLIEVDLRDHKIVSAGPDGILQTTAPNITELNLSKNLLPSWEEVAKITSQLHCLEMLHVSENMLELPEDPASLSPALQTVKIVFYNRVQLQTEQLLRCSSMWPALRELHICFNNITVLDRLGAQFPALTLLNLEGNLLHDWQEVLKLGGMKSLETLIVNDTGLTRIAFKDMSVGEKTDMFPCLKSISISRNKLQNWEDINELNKLQCLEELECRSNPVLSLDTDKMAVRLWLIARIGGLRVCNRSQVAVKERETAEFDYIKKYGLEWLGAGGDPEPDKNKPSLKFQQTHPRFAEIIAKHGAPNKMELEPVTTALKKTLLSVKIVCPSRGDKVFNKKVPGTMTVQKLKILIQRLTKANFSDLKLSYTSGKEDQEEKQEIELDNDMRDLNFYSIENNDVILVQEESS</sequence>
<evidence type="ECO:0000256" key="10">
    <source>
        <dbReference type="ARBA" id="ARBA00030180"/>
    </source>
</evidence>
<feature type="domain" description="CAP-Gly" evidence="12">
    <location>
        <begin position="23"/>
        <end position="67"/>
    </location>
</feature>
<evidence type="ECO:0000256" key="8">
    <source>
        <dbReference type="ARBA" id="ARBA00023212"/>
    </source>
</evidence>
<gene>
    <name evidence="13" type="primary">TBCE</name>
    <name evidence="13" type="ORF">BLAG_LOCUS18293</name>
</gene>
<dbReference type="Gene3D" id="3.80.10.10">
    <property type="entry name" value="Ribonuclease Inhibitor"/>
    <property type="match status" value="2"/>
</dbReference>
<dbReference type="InterPro" id="IPR036859">
    <property type="entry name" value="CAP-Gly_dom_sf"/>
</dbReference>
<evidence type="ECO:0000256" key="3">
    <source>
        <dbReference type="ARBA" id="ARBA00015004"/>
    </source>
</evidence>
<dbReference type="EMBL" id="OV696689">
    <property type="protein sequence ID" value="CAH1263681.1"/>
    <property type="molecule type" value="Genomic_DNA"/>
</dbReference>
<dbReference type="SMART" id="SM01052">
    <property type="entry name" value="CAP_GLY"/>
    <property type="match status" value="1"/>
</dbReference>
<comment type="subunit">
    <text evidence="9">Supercomplex made of cofactors A to E. Cofactors A and D function by capturing and stabilizing tubulin in a quasi-native conformation. Cofactor E binds to the cofactor D-tubulin complex; interaction with cofactor C then causes the release of tubulin polypeptides that are committed to the native state.</text>
</comment>
<keyword evidence="7" id="KW-0143">Chaperone</keyword>
<evidence type="ECO:0000259" key="12">
    <source>
        <dbReference type="PROSITE" id="PS50245"/>
    </source>
</evidence>
<dbReference type="FunFam" id="2.30.30.190:FF:000008">
    <property type="entry name" value="Tubulin-specific chaperone E"/>
    <property type="match status" value="1"/>
</dbReference>
<protein>
    <recommendedName>
        <fullName evidence="3">Tubulin-specific chaperone E</fullName>
    </recommendedName>
    <alternativeName>
        <fullName evidence="10">Tubulin-folding cofactor E</fullName>
    </alternativeName>
</protein>
<evidence type="ECO:0000313" key="14">
    <source>
        <dbReference type="Proteomes" id="UP000838412"/>
    </source>
</evidence>
<dbReference type="PANTHER" id="PTHR46545">
    <property type="entry name" value="LEUCINE-RICH REPEAT-CONTAINING PROTEIN 51"/>
    <property type="match status" value="1"/>
</dbReference>
<proteinExistence type="inferred from homology"/>
<evidence type="ECO:0000256" key="5">
    <source>
        <dbReference type="ARBA" id="ARBA00022614"/>
    </source>
</evidence>
<keyword evidence="6" id="KW-0677">Repeat</keyword>
<dbReference type="AlphaFoldDB" id="A0A8J9ZX14"/>
<dbReference type="Pfam" id="PF14580">
    <property type="entry name" value="LRR_9"/>
    <property type="match status" value="1"/>
</dbReference>
<evidence type="ECO:0000313" key="13">
    <source>
        <dbReference type="EMBL" id="CAH1263681.1"/>
    </source>
</evidence>
<dbReference type="PANTHER" id="PTHR46545:SF1">
    <property type="entry name" value="LEUCINE-RICH REPEAT-CONTAINING PROTEIN 51"/>
    <property type="match status" value="1"/>
</dbReference>